<evidence type="ECO:0000313" key="1">
    <source>
        <dbReference type="EMBL" id="PMD34929.1"/>
    </source>
</evidence>
<keyword evidence="2" id="KW-1185">Reference proteome</keyword>
<proteinExistence type="predicted"/>
<dbReference type="AlphaFoldDB" id="A0A2J6R8S9"/>
<dbReference type="Proteomes" id="UP000235786">
    <property type="component" value="Unassembled WGS sequence"/>
</dbReference>
<name>A0A2J6R8S9_HYAVF</name>
<gene>
    <name evidence="1" type="ORF">L207DRAFT_517053</name>
</gene>
<reference evidence="1 2" key="1">
    <citation type="submission" date="2016-04" db="EMBL/GenBank/DDBJ databases">
        <title>A degradative enzymes factory behind the ericoid mycorrhizal symbiosis.</title>
        <authorList>
            <consortium name="DOE Joint Genome Institute"/>
            <person name="Martino E."/>
            <person name="Morin E."/>
            <person name="Grelet G."/>
            <person name="Kuo A."/>
            <person name="Kohler A."/>
            <person name="Daghino S."/>
            <person name="Barry K."/>
            <person name="Choi C."/>
            <person name="Cichocki N."/>
            <person name="Clum A."/>
            <person name="Copeland A."/>
            <person name="Hainaut M."/>
            <person name="Haridas S."/>
            <person name="Labutti K."/>
            <person name="Lindquist E."/>
            <person name="Lipzen A."/>
            <person name="Khouja H.-R."/>
            <person name="Murat C."/>
            <person name="Ohm R."/>
            <person name="Olson A."/>
            <person name="Spatafora J."/>
            <person name="Veneault-Fourrey C."/>
            <person name="Henrissat B."/>
            <person name="Grigoriev I."/>
            <person name="Martin F."/>
            <person name="Perotto S."/>
        </authorList>
    </citation>
    <scope>NUCLEOTIDE SEQUENCE [LARGE SCALE GENOMIC DNA]</scope>
    <source>
        <strain evidence="1 2">F</strain>
    </source>
</reference>
<organism evidence="1 2">
    <name type="scientific">Hyaloscypha variabilis (strain UAMH 11265 / GT02V1 / F)</name>
    <name type="common">Meliniomyces variabilis</name>
    <dbReference type="NCBI Taxonomy" id="1149755"/>
    <lineage>
        <taxon>Eukaryota</taxon>
        <taxon>Fungi</taxon>
        <taxon>Dikarya</taxon>
        <taxon>Ascomycota</taxon>
        <taxon>Pezizomycotina</taxon>
        <taxon>Leotiomycetes</taxon>
        <taxon>Helotiales</taxon>
        <taxon>Hyaloscyphaceae</taxon>
        <taxon>Hyaloscypha</taxon>
        <taxon>Hyaloscypha variabilis</taxon>
    </lineage>
</organism>
<dbReference type="EMBL" id="KZ613953">
    <property type="protein sequence ID" value="PMD34929.1"/>
    <property type="molecule type" value="Genomic_DNA"/>
</dbReference>
<accession>A0A2J6R8S9</accession>
<evidence type="ECO:0000313" key="2">
    <source>
        <dbReference type="Proteomes" id="UP000235786"/>
    </source>
</evidence>
<protein>
    <submittedName>
        <fullName evidence="1">Uncharacterized protein</fullName>
    </submittedName>
</protein>
<sequence length="206" mass="21865">MVVRRVRERTGRAITRLSFRGVKFGEAWGLGDEEGEVAADDVLFGEVGFVDVAVGMTVALGVVLTSGVDELLVGGGGASNVVVEVVEMEEVDISELVLAERTEEDVRDVVAITVGEDEDGSEFRMLDNIDDKGTVCGLVPVLVAAAERAGVEAAAPPLLVGAAESAVMIWAWRRSVASTSINIVKVARPWLGKRRNQEVGNSTLED</sequence>